<reference evidence="2" key="1">
    <citation type="submission" date="2016-12" db="EMBL/GenBank/DDBJ databases">
        <title>Complete Genome Sequence of Beggiatoa leptomitiformis D-401.</title>
        <authorList>
            <person name="Fomenkov A."/>
            <person name="Vincze T."/>
            <person name="Grabovich M."/>
            <person name="Anton B.P."/>
            <person name="Dubinina G."/>
            <person name="Orlova M."/>
            <person name="Belousova E."/>
            <person name="Roberts R.J."/>
        </authorList>
    </citation>
    <scope>NUCLEOTIDE SEQUENCE [LARGE SCALE GENOMIC DNA]</scope>
    <source>
        <strain evidence="2">D-401</strain>
    </source>
</reference>
<evidence type="ECO:0000313" key="1">
    <source>
        <dbReference type="EMBL" id="AUI68587.1"/>
    </source>
</evidence>
<organism evidence="1 2">
    <name type="scientific">Beggiatoa leptomitoformis</name>
    <dbReference type="NCBI Taxonomy" id="288004"/>
    <lineage>
        <taxon>Bacteria</taxon>
        <taxon>Pseudomonadati</taxon>
        <taxon>Pseudomonadota</taxon>
        <taxon>Gammaproteobacteria</taxon>
        <taxon>Thiotrichales</taxon>
        <taxon>Thiotrichaceae</taxon>
        <taxon>Beggiatoa</taxon>
    </lineage>
</organism>
<keyword evidence="2" id="KW-1185">Reference proteome</keyword>
<dbReference type="Pfam" id="PF05742">
    <property type="entry name" value="TANGO2"/>
    <property type="match status" value="1"/>
</dbReference>
<protein>
    <recommendedName>
        <fullName evidence="3">NRDE family protein</fullName>
    </recommendedName>
</protein>
<accession>A0A2N9YDM7</accession>
<dbReference type="Proteomes" id="UP000234271">
    <property type="component" value="Chromosome"/>
</dbReference>
<dbReference type="PANTHER" id="PTHR17985:SF8">
    <property type="entry name" value="TRANSPORT AND GOLGI ORGANIZATION PROTEIN 2 HOMOLOG"/>
    <property type="match status" value="1"/>
</dbReference>
<dbReference type="AlphaFoldDB" id="A0A2N9YDM7"/>
<dbReference type="PANTHER" id="PTHR17985">
    <property type="entry name" value="SER/THR-RICH PROTEIN T10 IN DGCR REGION"/>
    <property type="match status" value="1"/>
</dbReference>
<dbReference type="RefSeq" id="WP_101539149.1">
    <property type="nucleotide sequence ID" value="NZ_CP012373.2"/>
</dbReference>
<dbReference type="EMBL" id="CP018889">
    <property type="protein sequence ID" value="AUI68587.1"/>
    <property type="molecule type" value="Genomic_DNA"/>
</dbReference>
<gene>
    <name evidence="1" type="ORF">BLE401_07630</name>
</gene>
<dbReference type="OrthoDB" id="4380123at2"/>
<evidence type="ECO:0008006" key="3">
    <source>
        <dbReference type="Google" id="ProtNLM"/>
    </source>
</evidence>
<evidence type="ECO:0000313" key="2">
    <source>
        <dbReference type="Proteomes" id="UP000234271"/>
    </source>
</evidence>
<name>A0A2N9YDM7_9GAMM</name>
<proteinExistence type="predicted"/>
<dbReference type="InterPro" id="IPR008551">
    <property type="entry name" value="TANGO2"/>
</dbReference>
<sequence length="256" mass="28854">MCLILFAYNTHPLYPLIVAANRDEFHARPTAPAHFWESSPQLLAGRDLQSGGTWVGITQQGRFAAVTNYREPQQTPINPKFSRGALVSNYLHSQQSTPTYLQICQQQSADYQGFNLIAGNIQQDLYYYSNRQTSPQKLMAGIYGLSNQFLDTPWVKVQKGKAHLQSLMHHDFQLTELLALLSDKTLAEDAQLPQTGVSLAWERLLSPLFITSPDYGTRSSTVLRVNTNGAVEFCEQRFNPMGDIDGTTTYRFTLTR</sequence>